<proteinExistence type="predicted"/>
<feature type="domain" description="Glycosyl transferase family 1" evidence="1">
    <location>
        <begin position="224"/>
        <end position="388"/>
    </location>
</feature>
<gene>
    <name evidence="3" type="ORF">F923_02661</name>
</gene>
<dbReference type="RefSeq" id="WP_005108331.1">
    <property type="nucleotide sequence ID" value="NZ_KB849836.1"/>
</dbReference>
<dbReference type="PANTHER" id="PTHR12526">
    <property type="entry name" value="GLYCOSYLTRANSFERASE"/>
    <property type="match status" value="1"/>
</dbReference>
<dbReference type="GO" id="GO:1901135">
    <property type="term" value="P:carbohydrate derivative metabolic process"/>
    <property type="evidence" value="ECO:0007669"/>
    <property type="project" value="UniProtKB-ARBA"/>
</dbReference>
<dbReference type="AlphaFoldDB" id="N9HG57"/>
<dbReference type="Proteomes" id="UP000018416">
    <property type="component" value="Unassembled WGS sequence"/>
</dbReference>
<dbReference type="InterPro" id="IPR028098">
    <property type="entry name" value="Glyco_trans_4-like_N"/>
</dbReference>
<organism evidence="3 4">
    <name type="scientific">Acinetobacter lwoffii NIPH 478</name>
    <dbReference type="NCBI Taxonomy" id="1217668"/>
    <lineage>
        <taxon>Bacteria</taxon>
        <taxon>Pseudomonadati</taxon>
        <taxon>Pseudomonadota</taxon>
        <taxon>Gammaproteobacteria</taxon>
        <taxon>Moraxellales</taxon>
        <taxon>Moraxellaceae</taxon>
        <taxon>Acinetobacter</taxon>
    </lineage>
</organism>
<evidence type="ECO:0000313" key="3">
    <source>
        <dbReference type="EMBL" id="ENW28501.1"/>
    </source>
</evidence>
<sequence length="410" mass="46474">MSHKKTIWIINQYASTPETGAGGRPYYFAKSLAKLGYNVYLVGAAFTHLLRESPKFEDNFKVEAIEENFNFVWVKMPPYAEAHSKKRIANWFSFAWKITKLKGLLPKPNVILYSSPSLVGYLGAEKLAKDLSVPLAFEVRDIWPLTLCELGGYSENHPFIRLLQWIEDRAYKNSNYVLSNLKNSYEHMQNRGMKPEKFSWIPNGFFKEEVEGALPLEKHTLDQLPKDKFIVGYAGTLGIANALDSFVKAASQFKDYPDIAFVLVGQGKLKLALQKQVADLNLTNVYFVDSIPKKQVQSLLQLFDVCYIGLTKDPLFRFGVSPNKLFDYLYVGKPILYAIDSGKYTPVADAQAGIQIEPENVQQIVQAVLKLYNMSPEERIVMGENGHKEAIHSYEYGSLTQKLASILLQE</sequence>
<dbReference type="Pfam" id="PF13439">
    <property type="entry name" value="Glyco_transf_4"/>
    <property type="match status" value="1"/>
</dbReference>
<dbReference type="PATRIC" id="fig|1217668.3.peg.2605"/>
<protein>
    <recommendedName>
        <fullName evidence="5">Glycosyltransferase subfamily 4-like N-terminal domain-containing protein</fullName>
    </recommendedName>
</protein>
<evidence type="ECO:0000313" key="4">
    <source>
        <dbReference type="Proteomes" id="UP000018416"/>
    </source>
</evidence>
<evidence type="ECO:0000259" key="1">
    <source>
        <dbReference type="Pfam" id="PF00534"/>
    </source>
</evidence>
<evidence type="ECO:0008006" key="5">
    <source>
        <dbReference type="Google" id="ProtNLM"/>
    </source>
</evidence>
<accession>N9HG57</accession>
<evidence type="ECO:0000259" key="2">
    <source>
        <dbReference type="Pfam" id="PF13439"/>
    </source>
</evidence>
<dbReference type="PANTHER" id="PTHR12526:SF622">
    <property type="entry name" value="GLYCOSYLTRANSFERASE (GROUP I)"/>
    <property type="match status" value="1"/>
</dbReference>
<dbReference type="GO" id="GO:0016757">
    <property type="term" value="F:glycosyltransferase activity"/>
    <property type="evidence" value="ECO:0007669"/>
    <property type="project" value="InterPro"/>
</dbReference>
<dbReference type="SUPFAM" id="SSF53756">
    <property type="entry name" value="UDP-Glycosyltransferase/glycogen phosphorylase"/>
    <property type="match status" value="1"/>
</dbReference>
<dbReference type="InterPro" id="IPR001296">
    <property type="entry name" value="Glyco_trans_1"/>
</dbReference>
<dbReference type="Gene3D" id="3.40.50.2000">
    <property type="entry name" value="Glycogen Phosphorylase B"/>
    <property type="match status" value="2"/>
</dbReference>
<dbReference type="HOGENOM" id="CLU_009583_11_2_6"/>
<reference evidence="3 4" key="1">
    <citation type="submission" date="2013-02" db="EMBL/GenBank/DDBJ databases">
        <title>The Genome Sequence of Acinetobacter lwoffii NIPH 478.</title>
        <authorList>
            <consortium name="The Broad Institute Genome Sequencing Platform"/>
            <consortium name="The Broad Institute Genome Sequencing Center for Infectious Disease"/>
            <person name="Cerqueira G."/>
            <person name="Feldgarden M."/>
            <person name="Courvalin P."/>
            <person name="Perichon B."/>
            <person name="Grillot-Courvalin C."/>
            <person name="Clermont D."/>
            <person name="Rocha E."/>
            <person name="Yoon E.-J."/>
            <person name="Nemec A."/>
            <person name="Walker B."/>
            <person name="Young S.K."/>
            <person name="Zeng Q."/>
            <person name="Gargeya S."/>
            <person name="Fitzgerald M."/>
            <person name="Haas B."/>
            <person name="Abouelleil A."/>
            <person name="Alvarado L."/>
            <person name="Arachchi H.M."/>
            <person name="Berlin A.M."/>
            <person name="Chapman S.B."/>
            <person name="Dewar J."/>
            <person name="Goldberg J."/>
            <person name="Griggs A."/>
            <person name="Gujja S."/>
            <person name="Hansen M."/>
            <person name="Howarth C."/>
            <person name="Imamovic A."/>
            <person name="Larimer J."/>
            <person name="McCowan C."/>
            <person name="Murphy C."/>
            <person name="Neiman D."/>
            <person name="Pearson M."/>
            <person name="Priest M."/>
            <person name="Roberts A."/>
            <person name="Saif S."/>
            <person name="Shea T."/>
            <person name="Sisk P."/>
            <person name="Sykes S."/>
            <person name="Wortman J."/>
            <person name="Nusbaum C."/>
            <person name="Birren B."/>
        </authorList>
    </citation>
    <scope>NUCLEOTIDE SEQUENCE [LARGE SCALE GENOMIC DNA]</scope>
    <source>
        <strain evidence="3 4">NIPH 478</strain>
    </source>
</reference>
<dbReference type="EMBL" id="APQU01000018">
    <property type="protein sequence ID" value="ENW28501.1"/>
    <property type="molecule type" value="Genomic_DNA"/>
</dbReference>
<dbReference type="Pfam" id="PF00534">
    <property type="entry name" value="Glycos_transf_1"/>
    <property type="match status" value="1"/>
</dbReference>
<feature type="domain" description="Glycosyltransferase subfamily 4-like N-terminal" evidence="2">
    <location>
        <begin position="26"/>
        <end position="204"/>
    </location>
</feature>
<dbReference type="CDD" id="cd03794">
    <property type="entry name" value="GT4_WbuB-like"/>
    <property type="match status" value="1"/>
</dbReference>
<comment type="caution">
    <text evidence="3">The sequence shown here is derived from an EMBL/GenBank/DDBJ whole genome shotgun (WGS) entry which is preliminary data.</text>
</comment>
<name>N9HG57_ACILW</name>